<feature type="coiled-coil region" evidence="1">
    <location>
        <begin position="329"/>
        <end position="391"/>
    </location>
</feature>
<feature type="coiled-coil region" evidence="1">
    <location>
        <begin position="139"/>
        <end position="180"/>
    </location>
</feature>
<dbReference type="GO" id="GO:0005886">
    <property type="term" value="C:plasma membrane"/>
    <property type="evidence" value="ECO:0007669"/>
    <property type="project" value="TreeGrafter"/>
</dbReference>
<evidence type="ECO:0000256" key="2">
    <source>
        <dbReference type="SAM" id="MobiDB-lite"/>
    </source>
</evidence>
<protein>
    <submittedName>
        <fullName evidence="3">Uncharacterized protein</fullName>
    </submittedName>
</protein>
<dbReference type="GO" id="GO:0035331">
    <property type="term" value="P:negative regulation of hippo signaling"/>
    <property type="evidence" value="ECO:0007669"/>
    <property type="project" value="TreeGrafter"/>
</dbReference>
<dbReference type="AlphaFoldDB" id="A0AAD9KI41"/>
<dbReference type="PANTHER" id="PTHR46360:SF1">
    <property type="entry name" value="DISKS LARGE HOMOLOG 5"/>
    <property type="match status" value="1"/>
</dbReference>
<reference evidence="3" key="1">
    <citation type="journal article" date="2023" name="Mol. Biol. Evol.">
        <title>Third-Generation Sequencing Reveals the Adaptive Role of the Epigenome in Three Deep-Sea Polychaetes.</title>
        <authorList>
            <person name="Perez M."/>
            <person name="Aroh O."/>
            <person name="Sun Y."/>
            <person name="Lan Y."/>
            <person name="Juniper S.K."/>
            <person name="Young C.R."/>
            <person name="Angers B."/>
            <person name="Qian P.Y."/>
        </authorList>
    </citation>
    <scope>NUCLEOTIDE SEQUENCE</scope>
    <source>
        <strain evidence="3">R07B-5</strain>
    </source>
</reference>
<proteinExistence type="predicted"/>
<feature type="compositionally biased region" description="Polar residues" evidence="2">
    <location>
        <begin position="55"/>
        <end position="64"/>
    </location>
</feature>
<gene>
    <name evidence="3" type="ORF">NP493_1036g00001</name>
</gene>
<feature type="region of interest" description="Disordered" evidence="2">
    <location>
        <begin position="49"/>
        <end position="71"/>
    </location>
</feature>
<evidence type="ECO:0000313" key="4">
    <source>
        <dbReference type="Proteomes" id="UP001209878"/>
    </source>
</evidence>
<keyword evidence="4" id="KW-1185">Reference proteome</keyword>
<keyword evidence="1" id="KW-0175">Coiled coil</keyword>
<dbReference type="PANTHER" id="PTHR46360">
    <property type="entry name" value="DISKS LARGE HOMOLOG 5"/>
    <property type="match status" value="1"/>
</dbReference>
<comment type="caution">
    <text evidence="3">The sequence shown here is derived from an EMBL/GenBank/DDBJ whole genome shotgun (WGS) entry which is preliminary data.</text>
</comment>
<dbReference type="InterPro" id="IPR053004">
    <property type="entry name" value="MAGUK_Signaling_Regulators"/>
</dbReference>
<dbReference type="Proteomes" id="UP001209878">
    <property type="component" value="Unassembled WGS sequence"/>
</dbReference>
<dbReference type="EMBL" id="JAODUO010001036">
    <property type="protein sequence ID" value="KAK2171702.1"/>
    <property type="molecule type" value="Genomic_DNA"/>
</dbReference>
<accession>A0AAD9KI41</accession>
<organism evidence="3 4">
    <name type="scientific">Ridgeia piscesae</name>
    <name type="common">Tubeworm</name>
    <dbReference type="NCBI Taxonomy" id="27915"/>
    <lineage>
        <taxon>Eukaryota</taxon>
        <taxon>Metazoa</taxon>
        <taxon>Spiralia</taxon>
        <taxon>Lophotrochozoa</taxon>
        <taxon>Annelida</taxon>
        <taxon>Polychaeta</taxon>
        <taxon>Sedentaria</taxon>
        <taxon>Canalipalpata</taxon>
        <taxon>Sabellida</taxon>
        <taxon>Siboglinidae</taxon>
        <taxon>Ridgeia</taxon>
    </lineage>
</organism>
<name>A0AAD9KI41_RIDPI</name>
<evidence type="ECO:0000256" key="1">
    <source>
        <dbReference type="SAM" id="Coils"/>
    </source>
</evidence>
<feature type="coiled-coil region" evidence="1">
    <location>
        <begin position="213"/>
        <end position="293"/>
    </location>
</feature>
<evidence type="ECO:0000313" key="3">
    <source>
        <dbReference type="EMBL" id="KAK2171702.1"/>
    </source>
</evidence>
<sequence length="472" mass="54912">MMQSAYARPLSYHEHDVTQMNVSLLKSELKDMSNDRDVLRDELAKVQSKLDAHKQQTMSSSDATLSDDKQQSSRDYDWLKSQCDWAMNELQSLRTDHQDTVRKCEQAVKEADLHRHNYKMVRDKLEQQQTETLLLKSQYSELLADKQRLQQEVGDLQKLHDEDKREMADLRQKQRQAMNESSFGSSEWIDMFDTAVGKYEAAKQDYDTMRKMYADATSRLSASTSKVELLEEENSRMRAQYDEVVTERNSALKERKVLQQHVTMTIQAANRDKSQLLKELHVIKAERDDAKRKMSKAFAENAQTAKDIGRLRVERDAVVHEYTLVMSERDSVHKEIEQLQDRLSQQKQKLDAREKECEAAVQEADSVRLELTTATRERDVARKQVKELKEKQGSVDSERYREDVMEGLDRVLRDHDLRMDHESCGEGRYDRPAKDSLDLESNRKEMEGLQADLSGTPIPLCSTTIYCFIFLP</sequence>